<dbReference type="RefSeq" id="XP_002680874.1">
    <property type="nucleotide sequence ID" value="XM_002680828.1"/>
</dbReference>
<evidence type="ECO:0000313" key="4">
    <source>
        <dbReference type="Proteomes" id="UP000006671"/>
    </source>
</evidence>
<reference evidence="3 4" key="1">
    <citation type="journal article" date="2010" name="Cell">
        <title>The genome of Naegleria gruberi illuminates early eukaryotic versatility.</title>
        <authorList>
            <person name="Fritz-Laylin L.K."/>
            <person name="Prochnik S.E."/>
            <person name="Ginger M.L."/>
            <person name="Dacks J.B."/>
            <person name="Carpenter M.L."/>
            <person name="Field M.C."/>
            <person name="Kuo A."/>
            <person name="Paredez A."/>
            <person name="Chapman J."/>
            <person name="Pham J."/>
            <person name="Shu S."/>
            <person name="Neupane R."/>
            <person name="Cipriano M."/>
            <person name="Mancuso J."/>
            <person name="Tu H."/>
            <person name="Salamov A."/>
            <person name="Lindquist E."/>
            <person name="Shapiro H."/>
            <person name="Lucas S."/>
            <person name="Grigoriev I.V."/>
            <person name="Cande W.Z."/>
            <person name="Fulton C."/>
            <person name="Rokhsar D.S."/>
            <person name="Dawson S.C."/>
        </authorList>
    </citation>
    <scope>NUCLEOTIDE SEQUENCE [LARGE SCALE GENOMIC DNA]</scope>
    <source>
        <strain evidence="3 4">NEG-M</strain>
    </source>
</reference>
<proteinExistence type="predicted"/>
<feature type="region of interest" description="Disordered" evidence="1">
    <location>
        <begin position="55"/>
        <end position="100"/>
    </location>
</feature>
<organism evidence="4">
    <name type="scientific">Naegleria gruberi</name>
    <name type="common">Amoeba</name>
    <dbReference type="NCBI Taxonomy" id="5762"/>
    <lineage>
        <taxon>Eukaryota</taxon>
        <taxon>Discoba</taxon>
        <taxon>Heterolobosea</taxon>
        <taxon>Tetramitia</taxon>
        <taxon>Eutetramitia</taxon>
        <taxon>Vahlkampfiidae</taxon>
        <taxon>Naegleria</taxon>
    </lineage>
</organism>
<keyword evidence="2" id="KW-0472">Membrane</keyword>
<feature type="transmembrane region" description="Helical" evidence="2">
    <location>
        <begin position="281"/>
        <end position="303"/>
    </location>
</feature>
<name>D2V4M7_NAEGR</name>
<dbReference type="AlphaFoldDB" id="D2V4M7"/>
<dbReference type="KEGG" id="ngr:NAEGRDRAFT_63846"/>
<dbReference type="InParanoid" id="D2V4M7"/>
<keyword evidence="4" id="KW-1185">Reference proteome</keyword>
<keyword evidence="2" id="KW-1133">Transmembrane helix</keyword>
<feature type="compositionally biased region" description="Low complexity" evidence="1">
    <location>
        <begin position="164"/>
        <end position="173"/>
    </location>
</feature>
<evidence type="ECO:0000313" key="3">
    <source>
        <dbReference type="EMBL" id="EFC48130.1"/>
    </source>
</evidence>
<dbReference type="EMBL" id="GG738852">
    <property type="protein sequence ID" value="EFC48130.1"/>
    <property type="molecule type" value="Genomic_DNA"/>
</dbReference>
<dbReference type="Proteomes" id="UP000006671">
    <property type="component" value="Unassembled WGS sequence"/>
</dbReference>
<evidence type="ECO:0000256" key="1">
    <source>
        <dbReference type="SAM" id="MobiDB-lite"/>
    </source>
</evidence>
<dbReference type="OMA" id="HMLRPQN"/>
<evidence type="ECO:0000256" key="2">
    <source>
        <dbReference type="SAM" id="Phobius"/>
    </source>
</evidence>
<gene>
    <name evidence="3" type="ORF">NAEGRDRAFT_63846</name>
</gene>
<feature type="region of interest" description="Disordered" evidence="1">
    <location>
        <begin position="156"/>
        <end position="178"/>
    </location>
</feature>
<feature type="transmembrane region" description="Helical" evidence="2">
    <location>
        <begin position="315"/>
        <end position="340"/>
    </location>
</feature>
<keyword evidence="2" id="KW-0812">Transmembrane</keyword>
<feature type="compositionally biased region" description="Polar residues" evidence="1">
    <location>
        <begin position="1"/>
        <end position="27"/>
    </location>
</feature>
<feature type="compositionally biased region" description="Low complexity" evidence="1">
    <location>
        <begin position="58"/>
        <end position="69"/>
    </location>
</feature>
<protein>
    <submittedName>
        <fullName evidence="3">Predicted protein</fullName>
    </submittedName>
</protein>
<dbReference type="OrthoDB" id="10265676at2759"/>
<dbReference type="GeneID" id="8848771"/>
<dbReference type="VEuPathDB" id="AmoebaDB:NAEGRDRAFT_63846"/>
<accession>D2V4M7</accession>
<feature type="region of interest" description="Disordered" evidence="1">
    <location>
        <begin position="1"/>
        <end position="33"/>
    </location>
</feature>
<sequence>MATLQIEGNTPSSTVLSDNNQQQTPPITNDPIIHAESEDDGELETNSSDLQGNTAVVSSKRLSHSSSTSTAGTIFESNHHNDTTSTIEEEELLPTTSSASTTIGKLSKSKSFIHASNQPLGRLKVFSSWVNKQMQSKLNLFAKNFNALIKEVVQPAEGGEGNNEGDNSSSNNSVSTPRLESNFSNSFIHMLRPQNQQIYYSPDLLNEDFEEGNLLSASVSDINEEDDENSIEEYVNNNERRERRTLLNSSSAANIPKGITLDSSESIIHIETPASSFKKNVIIMFIFGVVVTSIACYVPIDYISHKIEDYDSSSYLIISAYLLLYYLFIILYLFLIIYAFTYKLLYCKLLLTYVVTTKRLFICRGYYAFESFIQKIGNNIGLSYFEREDPISSWSLKDDIEEIIFTLDFNNNPAKIDANSVGSVYFGHRVERVFLPFSMVTEITNAGFVSIPNIYSMLDRIIVQCNRLGNSSIQKARLAPPTDQALIPRVIEKRYALCGLPIFYCLQQTQSGIKIGKISNEELHTTGNSYI</sequence>